<dbReference type="Proteomes" id="UP001141933">
    <property type="component" value="Unassembled WGS sequence"/>
</dbReference>
<dbReference type="InterPro" id="IPR032185">
    <property type="entry name" value="DUF5017"/>
</dbReference>
<organism evidence="2 3">
    <name type="scientific">Phocaeicola acetigenes</name>
    <dbReference type="NCBI Taxonomy" id="3016083"/>
    <lineage>
        <taxon>Bacteria</taxon>
        <taxon>Pseudomonadati</taxon>
        <taxon>Bacteroidota</taxon>
        <taxon>Bacteroidia</taxon>
        <taxon>Bacteroidales</taxon>
        <taxon>Bacteroidaceae</taxon>
        <taxon>Phocaeicola</taxon>
    </lineage>
</organism>
<dbReference type="EMBL" id="JAPZVM010000005">
    <property type="protein sequence ID" value="MCZ8372669.1"/>
    <property type="molecule type" value="Genomic_DNA"/>
</dbReference>
<dbReference type="RefSeq" id="WP_269877851.1">
    <property type="nucleotide sequence ID" value="NZ_JAPZVM010000005.1"/>
</dbReference>
<gene>
    <name evidence="2" type="ORF">O6P32_08115</name>
</gene>
<feature type="domain" description="DUF5017" evidence="1">
    <location>
        <begin position="273"/>
        <end position="363"/>
    </location>
</feature>
<dbReference type="PROSITE" id="PS51257">
    <property type="entry name" value="PROKAR_LIPOPROTEIN"/>
    <property type="match status" value="1"/>
</dbReference>
<proteinExistence type="predicted"/>
<keyword evidence="3" id="KW-1185">Reference proteome</keyword>
<evidence type="ECO:0000313" key="3">
    <source>
        <dbReference type="Proteomes" id="UP001141933"/>
    </source>
</evidence>
<reference evidence="2" key="1">
    <citation type="submission" date="2022-12" db="EMBL/GenBank/DDBJ databases">
        <title>Phocaeicola acetigenes sp. nov., isolated feces from a healthy human.</title>
        <authorList>
            <person name="Do H."/>
            <person name="Ha Y.B."/>
            <person name="Kim J.-S."/>
            <person name="Suh M.K."/>
            <person name="Kim H.S."/>
            <person name="Lee J.-S."/>
        </authorList>
    </citation>
    <scope>NUCLEOTIDE SEQUENCE</scope>
    <source>
        <strain evidence="2">KGMB11183</strain>
    </source>
</reference>
<sequence>MKFKYNLIAMSLLGTMMVSCDPLGDIYQEIDAQGSDVTKSKEEYVLTKADYESIAKAALADAGEDETNKALANKVKTDLALNSFATADKYVPAILKSLYPSWGEGSTVGVTYNFQEEISEEVKQFANVAIYELTDDDYAKVWGEEETMSFLSPKHAPETVLPEVLKASMSDASAGSFVAVDYKYDEKDPEYVQGQDLFSEDFNSLENDAYVDALPGWKDLIVEGTKGWQANVYKEDGCFELSAYKAGGKLDRCLVTPAVAITSADAGFTFDLAMGYYKGDCLSVYVSDSYDGGDAFSEANWTEITSSLNFPEGNSGGYTDEANVGTYSLAAYNGKTVYFAFRYRGEDGVATTTIQIDNVKVTTSRMSETNEKPYNALYQFDGAQWKAYKGSEAILVAPADYDAMGAPGSHDNFSSSDKPENYLPQFLAGKYPYAQQGDSKVVLYKYYDSTNKTTTMIGDEYKYDTAWTLNKNIVTKSKETYIVVSGQWIFSPIVNVSMTKDDYQILVDWVAENHPGYIDAKYKDSEYWFGASVNYSNFNVSLPKRRSNDPDGVLTDKSDEEAEVYLANMVAEGAKKLLELKYPNADAQMNGADVHYVVSTTVYDGGYFVYTFKFKSLGGGQFEQAGEPEISSK</sequence>
<protein>
    <submittedName>
        <fullName evidence="2">Choice-of-anchor J domain-containing protein</fullName>
    </submittedName>
</protein>
<evidence type="ECO:0000259" key="1">
    <source>
        <dbReference type="Pfam" id="PF16409"/>
    </source>
</evidence>
<comment type="caution">
    <text evidence="2">The sequence shown here is derived from an EMBL/GenBank/DDBJ whole genome shotgun (WGS) entry which is preliminary data.</text>
</comment>
<name>A0ABT4PHX8_9BACT</name>
<evidence type="ECO:0000313" key="2">
    <source>
        <dbReference type="EMBL" id="MCZ8372669.1"/>
    </source>
</evidence>
<dbReference type="NCBIfam" id="NF038128">
    <property type="entry name" value="choice_anch_J"/>
    <property type="match status" value="1"/>
</dbReference>
<accession>A0ABT4PHX8</accession>
<dbReference type="Pfam" id="PF16409">
    <property type="entry name" value="DUF5017"/>
    <property type="match status" value="1"/>
</dbReference>